<name>A0ABY5L7S4_9SPHN</name>
<dbReference type="EMBL" id="CP101740">
    <property type="protein sequence ID" value="UUL82103.1"/>
    <property type="molecule type" value="Genomic_DNA"/>
</dbReference>
<protein>
    <submittedName>
        <fullName evidence="2">DUF805 domain-containing protein</fullName>
    </submittedName>
</protein>
<organism evidence="2 3">
    <name type="scientific">Sphingomonas qomolangmaensis</name>
    <dbReference type="NCBI Taxonomy" id="2918765"/>
    <lineage>
        <taxon>Bacteria</taxon>
        <taxon>Pseudomonadati</taxon>
        <taxon>Pseudomonadota</taxon>
        <taxon>Alphaproteobacteria</taxon>
        <taxon>Sphingomonadales</taxon>
        <taxon>Sphingomonadaceae</taxon>
        <taxon>Sphingomonas</taxon>
    </lineage>
</organism>
<dbReference type="InterPro" id="IPR008523">
    <property type="entry name" value="DUF805"/>
</dbReference>
<dbReference type="Proteomes" id="UP001058533">
    <property type="component" value="Chromosome"/>
</dbReference>
<proteinExistence type="predicted"/>
<feature type="transmembrane region" description="Helical" evidence="1">
    <location>
        <begin position="23"/>
        <end position="46"/>
    </location>
</feature>
<dbReference type="PANTHER" id="PTHR34980:SF2">
    <property type="entry name" value="INNER MEMBRANE PROTEIN YHAH-RELATED"/>
    <property type="match status" value="1"/>
</dbReference>
<reference evidence="2" key="1">
    <citation type="submission" date="2022-07" db="EMBL/GenBank/DDBJ databases">
        <title>Sphingomonas sp. nov., a novel bacterium isolated from the north slope of the Mount Everest.</title>
        <authorList>
            <person name="Cui X."/>
            <person name="Liu Y."/>
        </authorList>
    </citation>
    <scope>NUCLEOTIDE SEQUENCE</scope>
    <source>
        <strain evidence="2">S5-59</strain>
    </source>
</reference>
<feature type="transmembrane region" description="Helical" evidence="1">
    <location>
        <begin position="58"/>
        <end position="78"/>
    </location>
</feature>
<dbReference type="PANTHER" id="PTHR34980">
    <property type="entry name" value="INNER MEMBRANE PROTEIN-RELATED-RELATED"/>
    <property type="match status" value="1"/>
</dbReference>
<evidence type="ECO:0000313" key="2">
    <source>
        <dbReference type="EMBL" id="UUL82103.1"/>
    </source>
</evidence>
<dbReference type="Pfam" id="PF05656">
    <property type="entry name" value="DUF805"/>
    <property type="match status" value="1"/>
</dbReference>
<keyword evidence="1" id="KW-0472">Membrane</keyword>
<evidence type="ECO:0000313" key="3">
    <source>
        <dbReference type="Proteomes" id="UP001058533"/>
    </source>
</evidence>
<gene>
    <name evidence="2" type="ORF">NMP03_13045</name>
</gene>
<keyword evidence="1" id="KW-0812">Transmembrane</keyword>
<sequence length="135" mass="15049">MHWMLLPLRRYADFKGRSRRREYWMFVLLVVLVVAVAGLAMIATAGSFASEREMQTRFTIWAGFALLPLIVPLIAVTVRRLHDLGLSGWWLLAFFVAGAIPMIDTLAALAQIIVMALPGRKADNRFGPNPKATPA</sequence>
<feature type="transmembrane region" description="Helical" evidence="1">
    <location>
        <begin position="90"/>
        <end position="117"/>
    </location>
</feature>
<keyword evidence="3" id="KW-1185">Reference proteome</keyword>
<evidence type="ECO:0000256" key="1">
    <source>
        <dbReference type="SAM" id="Phobius"/>
    </source>
</evidence>
<accession>A0ABY5L7S4</accession>
<keyword evidence="1" id="KW-1133">Transmembrane helix</keyword>
<dbReference type="RefSeq" id="WP_256505884.1">
    <property type="nucleotide sequence ID" value="NZ_CP101740.1"/>
</dbReference>